<proteinExistence type="predicted"/>
<dbReference type="Proteomes" id="UP000037069">
    <property type="component" value="Unassembled WGS sequence"/>
</dbReference>
<name>A0A0L0BR81_LUCCU</name>
<dbReference type="EMBL" id="JRES01001480">
    <property type="protein sequence ID" value="KNC22585.1"/>
    <property type="molecule type" value="Genomic_DNA"/>
</dbReference>
<keyword evidence="1" id="KW-0812">Transmembrane</keyword>
<gene>
    <name evidence="2" type="ORF">FF38_00169</name>
</gene>
<organism evidence="2 3">
    <name type="scientific">Lucilia cuprina</name>
    <name type="common">Green bottle fly</name>
    <name type="synonym">Australian sheep blowfly</name>
    <dbReference type="NCBI Taxonomy" id="7375"/>
    <lineage>
        <taxon>Eukaryota</taxon>
        <taxon>Metazoa</taxon>
        <taxon>Ecdysozoa</taxon>
        <taxon>Arthropoda</taxon>
        <taxon>Hexapoda</taxon>
        <taxon>Insecta</taxon>
        <taxon>Pterygota</taxon>
        <taxon>Neoptera</taxon>
        <taxon>Endopterygota</taxon>
        <taxon>Diptera</taxon>
        <taxon>Brachycera</taxon>
        <taxon>Muscomorpha</taxon>
        <taxon>Oestroidea</taxon>
        <taxon>Calliphoridae</taxon>
        <taxon>Luciliinae</taxon>
        <taxon>Lucilia</taxon>
    </lineage>
</organism>
<reference evidence="2 3" key="1">
    <citation type="journal article" date="2015" name="Nat. Commun.">
        <title>Lucilia cuprina genome unlocks parasitic fly biology to underpin future interventions.</title>
        <authorList>
            <person name="Anstead C.A."/>
            <person name="Korhonen P.K."/>
            <person name="Young N.D."/>
            <person name="Hall R.S."/>
            <person name="Jex A.R."/>
            <person name="Murali S.C."/>
            <person name="Hughes D.S."/>
            <person name="Lee S.F."/>
            <person name="Perry T."/>
            <person name="Stroehlein A.J."/>
            <person name="Ansell B.R."/>
            <person name="Breugelmans B."/>
            <person name="Hofmann A."/>
            <person name="Qu J."/>
            <person name="Dugan S."/>
            <person name="Lee S.L."/>
            <person name="Chao H."/>
            <person name="Dinh H."/>
            <person name="Han Y."/>
            <person name="Doddapaneni H.V."/>
            <person name="Worley K.C."/>
            <person name="Muzny D.M."/>
            <person name="Ioannidis P."/>
            <person name="Waterhouse R.M."/>
            <person name="Zdobnov E.M."/>
            <person name="James P.J."/>
            <person name="Bagnall N.H."/>
            <person name="Kotze A.C."/>
            <person name="Gibbs R.A."/>
            <person name="Richards S."/>
            <person name="Batterham P."/>
            <person name="Gasser R.B."/>
        </authorList>
    </citation>
    <scope>NUCLEOTIDE SEQUENCE [LARGE SCALE GENOMIC DNA]</scope>
    <source>
        <strain evidence="2 3">LS</strain>
        <tissue evidence="2">Full body</tissue>
    </source>
</reference>
<evidence type="ECO:0000313" key="3">
    <source>
        <dbReference type="Proteomes" id="UP000037069"/>
    </source>
</evidence>
<feature type="transmembrane region" description="Helical" evidence="1">
    <location>
        <begin position="122"/>
        <end position="143"/>
    </location>
</feature>
<evidence type="ECO:0000313" key="2">
    <source>
        <dbReference type="EMBL" id="KNC22585.1"/>
    </source>
</evidence>
<dbReference type="AlphaFoldDB" id="A0A0L0BR81"/>
<evidence type="ECO:0000256" key="1">
    <source>
        <dbReference type="SAM" id="Phobius"/>
    </source>
</evidence>
<keyword evidence="3" id="KW-1185">Reference proteome</keyword>
<accession>A0A0L0BR81</accession>
<sequence length="165" mass="19512">MQTLCLGPQELISKSKFRKRTKVNNKNNNNNSRSFAFWYCLVTLKRTDRQPGKKTKSENIHFMHKMKSIQMKWSNIHTHLHHISTERPTIVAPEKCQAILCQLLTQQQSSSHQLSCRFCSSLNFLVLHLLLARVSFVFLLFLFQECYYLNMRLSDSATFFFRKFS</sequence>
<comment type="caution">
    <text evidence="2">The sequence shown here is derived from an EMBL/GenBank/DDBJ whole genome shotgun (WGS) entry which is preliminary data.</text>
</comment>
<keyword evidence="1" id="KW-1133">Transmembrane helix</keyword>
<keyword evidence="1" id="KW-0472">Membrane</keyword>
<protein>
    <submittedName>
        <fullName evidence="2">Uncharacterized protein</fullName>
    </submittedName>
</protein>